<feature type="chain" id="PRO_5017572180" description="Outer membrane protein beta-barrel domain-containing protein" evidence="1">
    <location>
        <begin position="23"/>
        <end position="220"/>
    </location>
</feature>
<accession>A0A3D8KZT0</accession>
<proteinExistence type="predicted"/>
<sequence length="220" mass="24179">MYMKNRLKLLALAFGFTFAAHAQSAEDATLKPIAGNKTIEVGLSLNGGINGQQVRFRKFKGNELAYRYGASVYYDYDKITEEANSSTFSLSFAPGMEKHFAGTKRLSPYIGFTVPLGVGRSHFEDATVEVKGATSTSPGNCNRNYLSARLNGLAGVDVYIIKNLYVGFEIGLGLGYTKYGDVEVNYKQDDLGINTHTIDGYHGFNFNNFAHSDIRIGFAF</sequence>
<dbReference type="Proteomes" id="UP000256708">
    <property type="component" value="Unassembled WGS sequence"/>
</dbReference>
<evidence type="ECO:0000313" key="2">
    <source>
        <dbReference type="EMBL" id="RDV10688.1"/>
    </source>
</evidence>
<name>A0A3D8KZT0_9BACT</name>
<dbReference type="EMBL" id="QRGR01000055">
    <property type="protein sequence ID" value="RDV10688.1"/>
    <property type="molecule type" value="Genomic_DNA"/>
</dbReference>
<evidence type="ECO:0000256" key="1">
    <source>
        <dbReference type="SAM" id="SignalP"/>
    </source>
</evidence>
<feature type="signal peptide" evidence="1">
    <location>
        <begin position="1"/>
        <end position="22"/>
    </location>
</feature>
<dbReference type="AlphaFoldDB" id="A0A3D8KZT0"/>
<keyword evidence="1" id="KW-0732">Signal</keyword>
<keyword evidence="3" id="KW-1185">Reference proteome</keyword>
<reference evidence="3" key="1">
    <citation type="submission" date="2018-08" db="EMBL/GenBank/DDBJ databases">
        <authorList>
            <person name="Liu Z.-W."/>
            <person name="Du Z.-J."/>
        </authorList>
    </citation>
    <scope>NUCLEOTIDE SEQUENCE [LARGE SCALE GENOMIC DNA]</scope>
    <source>
        <strain evidence="3">H4X</strain>
    </source>
</reference>
<gene>
    <name evidence="2" type="ORF">DXT99_26140</name>
</gene>
<comment type="caution">
    <text evidence="2">The sequence shown here is derived from an EMBL/GenBank/DDBJ whole genome shotgun (WGS) entry which is preliminary data.</text>
</comment>
<evidence type="ECO:0000313" key="3">
    <source>
        <dbReference type="Proteomes" id="UP000256708"/>
    </source>
</evidence>
<organism evidence="2 3">
    <name type="scientific">Pontibacter diazotrophicus</name>
    <dbReference type="NCBI Taxonomy" id="1400979"/>
    <lineage>
        <taxon>Bacteria</taxon>
        <taxon>Pseudomonadati</taxon>
        <taxon>Bacteroidota</taxon>
        <taxon>Cytophagia</taxon>
        <taxon>Cytophagales</taxon>
        <taxon>Hymenobacteraceae</taxon>
        <taxon>Pontibacter</taxon>
    </lineage>
</organism>
<evidence type="ECO:0008006" key="4">
    <source>
        <dbReference type="Google" id="ProtNLM"/>
    </source>
</evidence>
<protein>
    <recommendedName>
        <fullName evidence="4">Outer membrane protein beta-barrel domain-containing protein</fullName>
    </recommendedName>
</protein>